<evidence type="ECO:0000313" key="3">
    <source>
        <dbReference type="Proteomes" id="UP000782312"/>
    </source>
</evidence>
<feature type="region of interest" description="Disordered" evidence="1">
    <location>
        <begin position="1"/>
        <end position="44"/>
    </location>
</feature>
<dbReference type="Pfam" id="PF03646">
    <property type="entry name" value="FlaG"/>
    <property type="match status" value="1"/>
</dbReference>
<gene>
    <name evidence="2" type="ORF">HYZ11_15120</name>
</gene>
<dbReference type="Proteomes" id="UP000782312">
    <property type="component" value="Unassembled WGS sequence"/>
</dbReference>
<organism evidence="2 3">
    <name type="scientific">Tectimicrobiota bacterium</name>
    <dbReference type="NCBI Taxonomy" id="2528274"/>
    <lineage>
        <taxon>Bacteria</taxon>
        <taxon>Pseudomonadati</taxon>
        <taxon>Nitrospinota/Tectimicrobiota group</taxon>
        <taxon>Candidatus Tectimicrobiota</taxon>
    </lineage>
</organism>
<keyword evidence="2" id="KW-0969">Cilium</keyword>
<accession>A0A932MNP1</accession>
<evidence type="ECO:0000313" key="2">
    <source>
        <dbReference type="EMBL" id="MBI3128935.1"/>
    </source>
</evidence>
<dbReference type="SUPFAM" id="SSF160214">
    <property type="entry name" value="FlaG-like"/>
    <property type="match status" value="1"/>
</dbReference>
<keyword evidence="2" id="KW-0966">Cell projection</keyword>
<dbReference type="Gene3D" id="3.30.160.170">
    <property type="entry name" value="FlaG-like"/>
    <property type="match status" value="1"/>
</dbReference>
<keyword evidence="2" id="KW-0282">Flagellum</keyword>
<dbReference type="InterPro" id="IPR035924">
    <property type="entry name" value="FlaG-like_sf"/>
</dbReference>
<protein>
    <submittedName>
        <fullName evidence="2">Flagellar protein FlaG</fullName>
    </submittedName>
</protein>
<dbReference type="AlphaFoldDB" id="A0A932MNP1"/>
<dbReference type="InterPro" id="IPR005186">
    <property type="entry name" value="FlaG"/>
</dbReference>
<reference evidence="2" key="1">
    <citation type="submission" date="2020-07" db="EMBL/GenBank/DDBJ databases">
        <title>Huge and variable diversity of episymbiotic CPR bacteria and DPANN archaea in groundwater ecosystems.</title>
        <authorList>
            <person name="He C.Y."/>
            <person name="Keren R."/>
            <person name="Whittaker M."/>
            <person name="Farag I.F."/>
            <person name="Doudna J."/>
            <person name="Cate J.H.D."/>
            <person name="Banfield J.F."/>
        </authorList>
    </citation>
    <scope>NUCLEOTIDE SEQUENCE</scope>
    <source>
        <strain evidence="2">NC_groundwater_763_Ag_S-0.2um_68_21</strain>
    </source>
</reference>
<name>A0A932MNP1_UNCTE</name>
<sequence length="123" mass="13002">MIEGNVIAPVASGEPRPAPTVVAPLSTGGGPQAGPPVQQNPAPPVQISGTEAKALARELSERLDVNRFRVEVSVDEETRSFVFSIYHSGTGKLIRQFPPEGILFMAEQLKAASPSGVLLDEQV</sequence>
<comment type="caution">
    <text evidence="2">The sequence shown here is derived from an EMBL/GenBank/DDBJ whole genome shotgun (WGS) entry which is preliminary data.</text>
</comment>
<proteinExistence type="predicted"/>
<dbReference type="EMBL" id="JACPUR010000037">
    <property type="protein sequence ID" value="MBI3128935.1"/>
    <property type="molecule type" value="Genomic_DNA"/>
</dbReference>
<evidence type="ECO:0000256" key="1">
    <source>
        <dbReference type="SAM" id="MobiDB-lite"/>
    </source>
</evidence>